<evidence type="ECO:0000313" key="4">
    <source>
        <dbReference type="Proteomes" id="UP000278907"/>
    </source>
</evidence>
<gene>
    <name evidence="3" type="ORF">D7Y13_41835</name>
</gene>
<dbReference type="SUPFAM" id="SSF52151">
    <property type="entry name" value="FabD/lysophospholipase-like"/>
    <property type="match status" value="1"/>
</dbReference>
<dbReference type="GO" id="GO:0016746">
    <property type="term" value="F:acyltransferase activity"/>
    <property type="evidence" value="ECO:0007669"/>
    <property type="project" value="UniProtKB-KW"/>
</dbReference>
<proteinExistence type="predicted"/>
<dbReference type="SMART" id="SM00827">
    <property type="entry name" value="PKS_AT"/>
    <property type="match status" value="1"/>
</dbReference>
<dbReference type="SUPFAM" id="SSF55048">
    <property type="entry name" value="Probable ACP-binding domain of malonyl-CoA ACP transacylase"/>
    <property type="match status" value="1"/>
</dbReference>
<organism evidence="3 4">
    <name type="scientific">Corallococcus praedator</name>
    <dbReference type="NCBI Taxonomy" id="2316724"/>
    <lineage>
        <taxon>Bacteria</taxon>
        <taxon>Pseudomonadati</taxon>
        <taxon>Myxococcota</taxon>
        <taxon>Myxococcia</taxon>
        <taxon>Myxococcales</taxon>
        <taxon>Cystobacterineae</taxon>
        <taxon>Myxococcaceae</taxon>
        <taxon>Corallococcus</taxon>
    </lineage>
</organism>
<keyword evidence="3" id="KW-0012">Acyltransferase</keyword>
<comment type="caution">
    <text evidence="3">The sequence shown here is derived from an EMBL/GenBank/DDBJ whole genome shotgun (WGS) entry which is preliminary data.</text>
</comment>
<dbReference type="Proteomes" id="UP000278907">
    <property type="component" value="Unassembled WGS sequence"/>
</dbReference>
<evidence type="ECO:0000259" key="2">
    <source>
        <dbReference type="SMART" id="SM00827"/>
    </source>
</evidence>
<dbReference type="InterPro" id="IPR016035">
    <property type="entry name" value="Acyl_Trfase/lysoPLipase"/>
</dbReference>
<feature type="non-terminal residue" evidence="3">
    <location>
        <position position="291"/>
    </location>
</feature>
<feature type="domain" description="Malonyl-CoA:ACP transacylase (MAT)" evidence="2">
    <location>
        <begin position="18"/>
        <end position="289"/>
    </location>
</feature>
<dbReference type="RefSeq" id="WP_147452660.1">
    <property type="nucleotide sequence ID" value="NZ_RAWI01000796.1"/>
</dbReference>
<dbReference type="EMBL" id="RAWI01000796">
    <property type="protein sequence ID" value="RKH87843.1"/>
    <property type="molecule type" value="Genomic_DNA"/>
</dbReference>
<dbReference type="InterPro" id="IPR001227">
    <property type="entry name" value="Ac_transferase_dom_sf"/>
</dbReference>
<name>A0ABX9Q619_9BACT</name>
<sequence>KPAATTKGTNRAPRVAFVFSGQGAQQVGMGRELAEASPLFRAHLDACLALMDAPLRERVSALLRPAEGADVTASLADTRVALPALFSVQVSLALLWKDLGVAPHAVLGHSFGEYAAACVAGVLSLEDGMRLAVARGELMHRMPPGAMLAVALPETQVVPMLTGRLTLAAVNAPDRCVVSGPVEEVERLKEELERRKAGAVRMPAPHAFHSADVEPLMPELARVVGSLHRSEPTVRYASSLTGTFVRPGQLTAPGYWTEQMRQPVRFTDAVGALLEEGCGVLLEVGPGQDLT</sequence>
<reference evidence="3 4" key="1">
    <citation type="submission" date="2018-09" db="EMBL/GenBank/DDBJ databases">
        <authorList>
            <person name="Livingstone P.G."/>
            <person name="Whitworth D.E."/>
        </authorList>
    </citation>
    <scope>NUCLEOTIDE SEQUENCE [LARGE SCALE GENOMIC DNA]</scope>
    <source>
        <strain evidence="3 4">CA031B</strain>
    </source>
</reference>
<dbReference type="PANTHER" id="PTHR43775:SF51">
    <property type="entry name" value="INACTIVE PHENOLPHTHIOCEROL SYNTHESIS POLYKETIDE SYNTHASE TYPE I PKS1-RELATED"/>
    <property type="match status" value="1"/>
</dbReference>
<accession>A0ABX9Q619</accession>
<dbReference type="InterPro" id="IPR016036">
    <property type="entry name" value="Malonyl_transacylase_ACP-bd"/>
</dbReference>
<evidence type="ECO:0000256" key="1">
    <source>
        <dbReference type="ARBA" id="ARBA00022679"/>
    </source>
</evidence>
<keyword evidence="4" id="KW-1185">Reference proteome</keyword>
<dbReference type="PANTHER" id="PTHR43775">
    <property type="entry name" value="FATTY ACID SYNTHASE"/>
    <property type="match status" value="1"/>
</dbReference>
<protein>
    <submittedName>
        <fullName evidence="3">Acyltransferase domain-containing protein</fullName>
    </submittedName>
</protein>
<evidence type="ECO:0000313" key="3">
    <source>
        <dbReference type="EMBL" id="RKH87843.1"/>
    </source>
</evidence>
<dbReference type="Pfam" id="PF00698">
    <property type="entry name" value="Acyl_transf_1"/>
    <property type="match status" value="1"/>
</dbReference>
<feature type="non-terminal residue" evidence="3">
    <location>
        <position position="1"/>
    </location>
</feature>
<keyword evidence="1" id="KW-0808">Transferase</keyword>
<dbReference type="InterPro" id="IPR050091">
    <property type="entry name" value="PKS_NRPS_Biosynth_Enz"/>
</dbReference>
<dbReference type="Gene3D" id="3.40.366.10">
    <property type="entry name" value="Malonyl-Coenzyme A Acyl Carrier Protein, domain 2"/>
    <property type="match status" value="1"/>
</dbReference>
<dbReference type="InterPro" id="IPR014043">
    <property type="entry name" value="Acyl_transferase_dom"/>
</dbReference>